<feature type="domain" description="HTH iclR-type" evidence="2">
    <location>
        <begin position="12"/>
        <end position="74"/>
    </location>
</feature>
<name>A0ABP4EDL5_9ACTN</name>
<evidence type="ECO:0000313" key="4">
    <source>
        <dbReference type="Proteomes" id="UP001501581"/>
    </source>
</evidence>
<organism evidence="3 4">
    <name type="scientific">Nocardioides dubius</name>
    <dbReference type="NCBI Taxonomy" id="317019"/>
    <lineage>
        <taxon>Bacteria</taxon>
        <taxon>Bacillati</taxon>
        <taxon>Actinomycetota</taxon>
        <taxon>Actinomycetes</taxon>
        <taxon>Propionibacteriales</taxon>
        <taxon>Nocardioidaceae</taxon>
        <taxon>Nocardioides</taxon>
    </lineage>
</organism>
<proteinExistence type="predicted"/>
<dbReference type="RefSeq" id="WP_343993632.1">
    <property type="nucleotide sequence ID" value="NZ_BAAALG010000007.1"/>
</dbReference>
<feature type="compositionally biased region" description="Low complexity" evidence="1">
    <location>
        <begin position="83"/>
        <end position="100"/>
    </location>
</feature>
<evidence type="ECO:0000256" key="1">
    <source>
        <dbReference type="SAM" id="MobiDB-lite"/>
    </source>
</evidence>
<feature type="region of interest" description="Disordered" evidence="1">
    <location>
        <begin position="83"/>
        <end position="117"/>
    </location>
</feature>
<dbReference type="EMBL" id="BAAALG010000007">
    <property type="protein sequence ID" value="GAA1100799.1"/>
    <property type="molecule type" value="Genomic_DNA"/>
</dbReference>
<dbReference type="InterPro" id="IPR036390">
    <property type="entry name" value="WH_DNA-bd_sf"/>
</dbReference>
<evidence type="ECO:0000313" key="3">
    <source>
        <dbReference type="EMBL" id="GAA1100799.1"/>
    </source>
</evidence>
<dbReference type="Pfam" id="PF09339">
    <property type="entry name" value="HTH_IclR"/>
    <property type="match status" value="1"/>
</dbReference>
<dbReference type="Gene3D" id="1.10.10.10">
    <property type="entry name" value="Winged helix-like DNA-binding domain superfamily/Winged helix DNA-binding domain"/>
    <property type="match status" value="1"/>
</dbReference>
<reference evidence="4" key="1">
    <citation type="journal article" date="2019" name="Int. J. Syst. Evol. Microbiol.">
        <title>The Global Catalogue of Microorganisms (GCM) 10K type strain sequencing project: providing services to taxonomists for standard genome sequencing and annotation.</title>
        <authorList>
            <consortium name="The Broad Institute Genomics Platform"/>
            <consortium name="The Broad Institute Genome Sequencing Center for Infectious Disease"/>
            <person name="Wu L."/>
            <person name="Ma J."/>
        </authorList>
    </citation>
    <scope>NUCLEOTIDE SEQUENCE [LARGE SCALE GENOMIC DNA]</scope>
    <source>
        <strain evidence="4">JCM 13008</strain>
    </source>
</reference>
<evidence type="ECO:0000259" key="2">
    <source>
        <dbReference type="PROSITE" id="PS51077"/>
    </source>
</evidence>
<dbReference type="InterPro" id="IPR005471">
    <property type="entry name" value="Tscrpt_reg_IclR_N"/>
</dbReference>
<dbReference type="InterPro" id="IPR036388">
    <property type="entry name" value="WH-like_DNA-bd_sf"/>
</dbReference>
<gene>
    <name evidence="3" type="ORF">GCM10009668_18560</name>
</gene>
<dbReference type="Proteomes" id="UP001501581">
    <property type="component" value="Unassembled WGS sequence"/>
</dbReference>
<accession>A0ABP4EDL5</accession>
<sequence>MSEPDGFLARQPAAVDNAFAVLEKVAELGPGTTARQLLAELPMSKATIYRIIKHLVAHEYLVRTPDLTGFILGRRVRALAAAAQSAPPEEPAPARGSEAGQSVPSTLPVTASWVTAP</sequence>
<dbReference type="PROSITE" id="PS51077">
    <property type="entry name" value="HTH_ICLR"/>
    <property type="match status" value="1"/>
</dbReference>
<dbReference type="SUPFAM" id="SSF46785">
    <property type="entry name" value="Winged helix' DNA-binding domain"/>
    <property type="match status" value="1"/>
</dbReference>
<feature type="compositionally biased region" description="Polar residues" evidence="1">
    <location>
        <begin position="102"/>
        <end position="117"/>
    </location>
</feature>
<keyword evidence="4" id="KW-1185">Reference proteome</keyword>
<protein>
    <recommendedName>
        <fullName evidence="2">HTH iclR-type domain-containing protein</fullName>
    </recommendedName>
</protein>
<comment type="caution">
    <text evidence="3">The sequence shown here is derived from an EMBL/GenBank/DDBJ whole genome shotgun (WGS) entry which is preliminary data.</text>
</comment>